<name>A0A7Z2VX70_9BURK</name>
<dbReference type="GO" id="GO:0030313">
    <property type="term" value="C:cell envelope"/>
    <property type="evidence" value="ECO:0007669"/>
    <property type="project" value="UniProtKB-SubCell"/>
</dbReference>
<protein>
    <recommendedName>
        <fullName evidence="8">Cytochrome c domain-containing protein</fullName>
    </recommendedName>
</protein>
<keyword evidence="5 6" id="KW-0408">Iron</keyword>
<dbReference type="EMBL" id="CP051685">
    <property type="protein sequence ID" value="QJE01111.1"/>
    <property type="molecule type" value="Genomic_DNA"/>
</dbReference>
<feature type="region of interest" description="Disordered" evidence="7">
    <location>
        <begin position="50"/>
        <end position="69"/>
    </location>
</feature>
<dbReference type="InterPro" id="IPR009056">
    <property type="entry name" value="Cyt_c-like_dom"/>
</dbReference>
<dbReference type="RefSeq" id="WP_170203140.1">
    <property type="nucleotide sequence ID" value="NZ_CP051685.1"/>
</dbReference>
<dbReference type="GO" id="GO:0020037">
    <property type="term" value="F:heme binding"/>
    <property type="evidence" value="ECO:0007669"/>
    <property type="project" value="InterPro"/>
</dbReference>
<feature type="domain" description="Cytochrome c" evidence="8">
    <location>
        <begin position="101"/>
        <end position="287"/>
    </location>
</feature>
<dbReference type="InterPro" id="IPR004852">
    <property type="entry name" value="Di-haem_cyt_c_peroxidsae"/>
</dbReference>
<dbReference type="PROSITE" id="PS51257">
    <property type="entry name" value="PROKAR_LIPOPROTEIN"/>
    <property type="match status" value="1"/>
</dbReference>
<keyword evidence="2 6" id="KW-0349">Heme</keyword>
<dbReference type="PROSITE" id="PS51007">
    <property type="entry name" value="CYTC"/>
    <property type="match status" value="2"/>
</dbReference>
<comment type="subcellular location">
    <subcellularLocation>
        <location evidence="1">Cell envelope</location>
    </subcellularLocation>
</comment>
<keyword evidence="4" id="KW-0560">Oxidoreductase</keyword>
<evidence type="ECO:0000256" key="7">
    <source>
        <dbReference type="SAM" id="MobiDB-lite"/>
    </source>
</evidence>
<proteinExistence type="predicted"/>
<evidence type="ECO:0000313" key="9">
    <source>
        <dbReference type="EMBL" id="QJE01111.1"/>
    </source>
</evidence>
<gene>
    <name evidence="9" type="ORF">HH212_14610</name>
</gene>
<reference evidence="9 10" key="1">
    <citation type="submission" date="2020-04" db="EMBL/GenBank/DDBJ databases">
        <title>Genome sequencing of novel species.</title>
        <authorList>
            <person name="Heo J."/>
            <person name="Kim S.-J."/>
            <person name="Kim J.-S."/>
            <person name="Hong S.-B."/>
            <person name="Kwon S.-W."/>
        </authorList>
    </citation>
    <scope>NUCLEOTIDE SEQUENCE [LARGE SCALE GENOMIC DNA]</scope>
    <source>
        <strain evidence="9 10">GN2-R2</strain>
    </source>
</reference>
<evidence type="ECO:0000256" key="3">
    <source>
        <dbReference type="ARBA" id="ARBA00022723"/>
    </source>
</evidence>
<accession>A0A7Z2VX70</accession>
<dbReference type="InterPro" id="IPR051395">
    <property type="entry name" value="Cytochrome_c_Peroxidase/MauG"/>
</dbReference>
<dbReference type="GO" id="GO:0046872">
    <property type="term" value="F:metal ion binding"/>
    <property type="evidence" value="ECO:0007669"/>
    <property type="project" value="UniProtKB-KW"/>
</dbReference>
<dbReference type="Pfam" id="PF03150">
    <property type="entry name" value="CCP_MauG"/>
    <property type="match status" value="1"/>
</dbReference>
<dbReference type="SUPFAM" id="SSF46626">
    <property type="entry name" value="Cytochrome c"/>
    <property type="match status" value="2"/>
</dbReference>
<sequence>MSKVSAAQQHLPQSSGKAAHGTSAAYSCVALLCTALLCAALLAGCGGSDHPGQAASPSAQPSAPPAASLDDQLGAALAQQGFTGTVEQKLEQRLGRPLDLKMAGLGLLLFFDPVSSLHNDNSCAACHSPSHGYGDTQSIAIGIQNNGLVGPNRLGPRNMRRSPIILNAGFYPKLMWNGRFSAPSGDPFDNSLGFSFPQPEGTAQFRPNDPLIRHLLQAQAFLPITELVEEAGFTGIRDGLDPRYFQFDDGKGDTCPLLDAGGFRNGPIRAHVEARLNAIPAYVDKFGEVFDSVRAGAPIDIGMFARAIAEYEFILKGANAPLDRYARGDAAAMTDREKHGALLFFGKANCVACHAVGGTANEMFSDFKMHNIGVPQIAPVFGVGTGNKLFDGPDEDEDYGLEQVTGQPGDRYRFRTAPLRNVALQPAFFHNGAFTRLEDAVRHHLDPAGSLRGYDARRAGVAPDLAVRMAPIERVAATIDPLLQRPPRLSEREIADLVQFVRTGLLDESTLPVHACAHVPASLPSGLPLAKFESCPAAPADPGTETAALNRP</sequence>
<evidence type="ECO:0000256" key="1">
    <source>
        <dbReference type="ARBA" id="ARBA00004196"/>
    </source>
</evidence>
<keyword evidence="3 6" id="KW-0479">Metal-binding</keyword>
<dbReference type="KEGG" id="mfy:HH212_14610"/>
<evidence type="ECO:0000313" key="10">
    <source>
        <dbReference type="Proteomes" id="UP000502415"/>
    </source>
</evidence>
<dbReference type="GO" id="GO:0004130">
    <property type="term" value="F:cytochrome-c peroxidase activity"/>
    <property type="evidence" value="ECO:0007669"/>
    <property type="project" value="TreeGrafter"/>
</dbReference>
<feature type="domain" description="Cytochrome c" evidence="8">
    <location>
        <begin position="335"/>
        <end position="505"/>
    </location>
</feature>
<dbReference type="Proteomes" id="UP000502415">
    <property type="component" value="Chromosome"/>
</dbReference>
<evidence type="ECO:0000256" key="4">
    <source>
        <dbReference type="ARBA" id="ARBA00023002"/>
    </source>
</evidence>
<evidence type="ECO:0000259" key="8">
    <source>
        <dbReference type="PROSITE" id="PS51007"/>
    </source>
</evidence>
<organism evidence="9 10">
    <name type="scientific">Massilia forsythiae</name>
    <dbReference type="NCBI Taxonomy" id="2728020"/>
    <lineage>
        <taxon>Bacteria</taxon>
        <taxon>Pseudomonadati</taxon>
        <taxon>Pseudomonadota</taxon>
        <taxon>Betaproteobacteria</taxon>
        <taxon>Burkholderiales</taxon>
        <taxon>Oxalobacteraceae</taxon>
        <taxon>Telluria group</taxon>
        <taxon>Massilia</taxon>
    </lineage>
</organism>
<keyword evidence="10" id="KW-1185">Reference proteome</keyword>
<dbReference type="AlphaFoldDB" id="A0A7Z2VX70"/>
<dbReference type="GO" id="GO:0009055">
    <property type="term" value="F:electron transfer activity"/>
    <property type="evidence" value="ECO:0007669"/>
    <property type="project" value="InterPro"/>
</dbReference>
<dbReference type="InterPro" id="IPR036909">
    <property type="entry name" value="Cyt_c-like_dom_sf"/>
</dbReference>
<evidence type="ECO:0000256" key="2">
    <source>
        <dbReference type="ARBA" id="ARBA00022617"/>
    </source>
</evidence>
<evidence type="ECO:0000256" key="6">
    <source>
        <dbReference type="PROSITE-ProRule" id="PRU00433"/>
    </source>
</evidence>
<dbReference type="PANTHER" id="PTHR30600">
    <property type="entry name" value="CYTOCHROME C PEROXIDASE-RELATED"/>
    <property type="match status" value="1"/>
</dbReference>
<dbReference type="Gene3D" id="1.10.760.10">
    <property type="entry name" value="Cytochrome c-like domain"/>
    <property type="match status" value="2"/>
</dbReference>
<evidence type="ECO:0000256" key="5">
    <source>
        <dbReference type="ARBA" id="ARBA00023004"/>
    </source>
</evidence>
<feature type="compositionally biased region" description="Low complexity" evidence="7">
    <location>
        <begin position="53"/>
        <end position="68"/>
    </location>
</feature>